<comment type="caution">
    <text evidence="2">The sequence shown here is derived from an EMBL/GenBank/DDBJ whole genome shotgun (WGS) entry which is preliminary data.</text>
</comment>
<evidence type="ECO:0000313" key="2">
    <source>
        <dbReference type="EMBL" id="OAO15768.1"/>
    </source>
</evidence>
<reference evidence="2 3" key="1">
    <citation type="submission" date="2016-05" db="EMBL/GenBank/DDBJ databases">
        <title>Nuclear genome of Blastocystis sp. subtype 1 NandII.</title>
        <authorList>
            <person name="Gentekaki E."/>
            <person name="Curtis B."/>
            <person name="Stairs C."/>
            <person name="Eme L."/>
            <person name="Herman E."/>
            <person name="Klimes V."/>
            <person name="Arias M.C."/>
            <person name="Elias M."/>
            <person name="Hilliou F."/>
            <person name="Klute M."/>
            <person name="Malik S.-B."/>
            <person name="Pightling A."/>
            <person name="Rachubinski R."/>
            <person name="Salas D."/>
            <person name="Schlacht A."/>
            <person name="Suga H."/>
            <person name="Archibald J."/>
            <person name="Ball S.G."/>
            <person name="Clark G."/>
            <person name="Dacks J."/>
            <person name="Van Der Giezen M."/>
            <person name="Tsaousis A."/>
            <person name="Roger A."/>
        </authorList>
    </citation>
    <scope>NUCLEOTIDE SEQUENCE [LARGE SCALE GENOMIC DNA]</scope>
    <source>
        <strain evidence="3">ATCC 50177 / NandII</strain>
    </source>
</reference>
<accession>A0A196SFI5</accession>
<dbReference type="AlphaFoldDB" id="A0A196SFI5"/>
<organism evidence="2 3">
    <name type="scientific">Blastocystis sp. subtype 1 (strain ATCC 50177 / NandII)</name>
    <dbReference type="NCBI Taxonomy" id="478820"/>
    <lineage>
        <taxon>Eukaryota</taxon>
        <taxon>Sar</taxon>
        <taxon>Stramenopiles</taxon>
        <taxon>Bigyra</taxon>
        <taxon>Opalozoa</taxon>
        <taxon>Opalinata</taxon>
        <taxon>Blastocystidae</taxon>
        <taxon>Blastocystis</taxon>
    </lineage>
</organism>
<dbReference type="Proteomes" id="UP000078348">
    <property type="component" value="Unassembled WGS sequence"/>
</dbReference>
<dbReference type="EMBL" id="LXWW01000118">
    <property type="protein sequence ID" value="OAO15768.1"/>
    <property type="molecule type" value="Genomic_DNA"/>
</dbReference>
<evidence type="ECO:0000256" key="1">
    <source>
        <dbReference type="SAM" id="MobiDB-lite"/>
    </source>
</evidence>
<gene>
    <name evidence="2" type="ORF">AV274_2483</name>
</gene>
<sequence>MFALRSAPRVAFAFRRLFSEAPVVKIISDEAPKAVTAAEGVKAIATEIPKPEPVKPEPVKPKEEPKKESSQKKRGSFRPFLYGFVLGLFVEYFVVHRDIWQSGHQIEQSIADINVDVSDSIDHLEQRVDRLEAQLKEL</sequence>
<evidence type="ECO:0000313" key="3">
    <source>
        <dbReference type="Proteomes" id="UP000078348"/>
    </source>
</evidence>
<proteinExistence type="predicted"/>
<keyword evidence="3" id="KW-1185">Reference proteome</keyword>
<name>A0A196SFI5_BLAHN</name>
<feature type="compositionally biased region" description="Basic and acidic residues" evidence="1">
    <location>
        <begin position="49"/>
        <end position="71"/>
    </location>
</feature>
<feature type="region of interest" description="Disordered" evidence="1">
    <location>
        <begin position="47"/>
        <end position="74"/>
    </location>
</feature>
<protein>
    <submittedName>
        <fullName evidence="2">Uncharacterized protein</fullName>
    </submittedName>
</protein>
<dbReference type="OrthoDB" id="1911459at2759"/>